<keyword evidence="2" id="KW-1185">Reference proteome</keyword>
<proteinExistence type="predicted"/>
<protein>
    <submittedName>
        <fullName evidence="1">Uncharacterized protein</fullName>
    </submittedName>
</protein>
<name>A0A9R1X6Y7_LACSA</name>
<dbReference type="AlphaFoldDB" id="A0A9R1X6Y7"/>
<evidence type="ECO:0000313" key="2">
    <source>
        <dbReference type="Proteomes" id="UP000235145"/>
    </source>
</evidence>
<evidence type="ECO:0000313" key="1">
    <source>
        <dbReference type="EMBL" id="KAJ0199939.1"/>
    </source>
</evidence>
<reference evidence="1 2" key="1">
    <citation type="journal article" date="2017" name="Nat. Commun.">
        <title>Genome assembly with in vitro proximity ligation data and whole-genome triplication in lettuce.</title>
        <authorList>
            <person name="Reyes-Chin-Wo S."/>
            <person name="Wang Z."/>
            <person name="Yang X."/>
            <person name="Kozik A."/>
            <person name="Arikit S."/>
            <person name="Song C."/>
            <person name="Xia L."/>
            <person name="Froenicke L."/>
            <person name="Lavelle D.O."/>
            <person name="Truco M.J."/>
            <person name="Xia R."/>
            <person name="Zhu S."/>
            <person name="Xu C."/>
            <person name="Xu H."/>
            <person name="Xu X."/>
            <person name="Cox K."/>
            <person name="Korf I."/>
            <person name="Meyers B.C."/>
            <person name="Michelmore R.W."/>
        </authorList>
    </citation>
    <scope>NUCLEOTIDE SEQUENCE [LARGE SCALE GENOMIC DNA]</scope>
    <source>
        <strain evidence="2">cv. Salinas</strain>
        <tissue evidence="1">Seedlings</tissue>
    </source>
</reference>
<dbReference type="Proteomes" id="UP000235145">
    <property type="component" value="Unassembled WGS sequence"/>
</dbReference>
<accession>A0A9R1X6Y7</accession>
<comment type="caution">
    <text evidence="1">The sequence shown here is derived from an EMBL/GenBank/DDBJ whole genome shotgun (WGS) entry which is preliminary data.</text>
</comment>
<gene>
    <name evidence="1" type="ORF">LSAT_V11C600332100</name>
</gene>
<dbReference type="EMBL" id="NBSK02000006">
    <property type="protein sequence ID" value="KAJ0199939.1"/>
    <property type="molecule type" value="Genomic_DNA"/>
</dbReference>
<organism evidence="1 2">
    <name type="scientific">Lactuca sativa</name>
    <name type="common">Garden lettuce</name>
    <dbReference type="NCBI Taxonomy" id="4236"/>
    <lineage>
        <taxon>Eukaryota</taxon>
        <taxon>Viridiplantae</taxon>
        <taxon>Streptophyta</taxon>
        <taxon>Embryophyta</taxon>
        <taxon>Tracheophyta</taxon>
        <taxon>Spermatophyta</taxon>
        <taxon>Magnoliopsida</taxon>
        <taxon>eudicotyledons</taxon>
        <taxon>Gunneridae</taxon>
        <taxon>Pentapetalae</taxon>
        <taxon>asterids</taxon>
        <taxon>campanulids</taxon>
        <taxon>Asterales</taxon>
        <taxon>Asteraceae</taxon>
        <taxon>Cichorioideae</taxon>
        <taxon>Cichorieae</taxon>
        <taxon>Lactucinae</taxon>
        <taxon>Lactuca</taxon>
    </lineage>
</organism>
<sequence length="137" mass="16131">MHNHELKCNRNVKRSQYKVLHVYTPPEGSWCVYTSSSSSHPLSILKSGILTTKECGRDGFKLQERRRDEERRKRLWWIVVANTRDHARGSRSAPREDWDGVYEQRPWPSGPQKASWYPYHTTLDYTLCHHAGFGMLM</sequence>